<comment type="subcellular location">
    <subcellularLocation>
        <location evidence="3">Chromosome</location>
        <location evidence="3">Centromere</location>
        <location evidence="3">Kinetochore</location>
    </subcellularLocation>
    <subcellularLocation>
        <location evidence="2">Cytoplasm</location>
        <location evidence="2">Cytoskeleton</location>
        <location evidence="2">Spindle</location>
    </subcellularLocation>
    <subcellularLocation>
        <location evidence="1">Nucleus</location>
    </subcellularLocation>
</comment>
<dbReference type="GO" id="GO:0051301">
    <property type="term" value="P:cell division"/>
    <property type="evidence" value="ECO:0007669"/>
    <property type="project" value="UniProtKB-KW"/>
</dbReference>
<dbReference type="GO" id="GO:1990976">
    <property type="term" value="P:protein transport along microtubule to mitotic spindle pole body"/>
    <property type="evidence" value="ECO:0007669"/>
    <property type="project" value="EnsemblFungi"/>
</dbReference>
<evidence type="ECO:0000256" key="12">
    <source>
        <dbReference type="ARBA" id="ARBA00022838"/>
    </source>
</evidence>
<evidence type="ECO:0000256" key="9">
    <source>
        <dbReference type="ARBA" id="ARBA00022701"/>
    </source>
</evidence>
<evidence type="ECO:0000256" key="5">
    <source>
        <dbReference type="ARBA" id="ARBA00014520"/>
    </source>
</evidence>
<keyword evidence="16" id="KW-0137">Centromere</keyword>
<reference evidence="21 22" key="1">
    <citation type="journal article" date="2007" name="Proc. Natl. Acad. Sci. U.S.A.">
        <title>Independent sorting-out of thousands of duplicated gene pairs in two yeast species descended from a whole-genome duplication.</title>
        <authorList>
            <person name="Scannell D.R."/>
            <person name="Frank A.C."/>
            <person name="Conant G.C."/>
            <person name="Byrne K.P."/>
            <person name="Woolfit M."/>
            <person name="Wolfe K.H."/>
        </authorList>
    </citation>
    <scope>NUCLEOTIDE SEQUENCE [LARGE SCALE GENOMIC DNA]</scope>
    <source>
        <strain evidence="22">ATCC 22028 / DSM 70294 / BCRC 21397 / CBS 2163 / NBRC 10782 / NRRL Y-8283 / UCD 57-17</strain>
    </source>
</reference>
<name>A7TMD8_VANPO</name>
<dbReference type="GO" id="GO:0005874">
    <property type="term" value="C:microtubule"/>
    <property type="evidence" value="ECO:0007669"/>
    <property type="project" value="UniProtKB-KW"/>
</dbReference>
<dbReference type="InParanoid" id="A7TMD8"/>
<keyword evidence="14" id="KW-0539">Nucleus</keyword>
<dbReference type="Pfam" id="PF08655">
    <property type="entry name" value="DASH_Ask1"/>
    <property type="match status" value="1"/>
</dbReference>
<dbReference type="OMA" id="EICERIM"/>
<dbReference type="GO" id="GO:0051987">
    <property type="term" value="P:positive regulation of attachment of spindle microtubules to kinetochore"/>
    <property type="evidence" value="ECO:0007669"/>
    <property type="project" value="EnsemblFungi"/>
</dbReference>
<feature type="compositionally biased region" description="Low complexity" evidence="20">
    <location>
        <begin position="136"/>
        <end position="158"/>
    </location>
</feature>
<dbReference type="GeneID" id="5544690"/>
<keyword evidence="12" id="KW-0995">Kinetochore</keyword>
<feature type="compositionally biased region" description="Acidic residues" evidence="20">
    <location>
        <begin position="181"/>
        <end position="194"/>
    </location>
</feature>
<accession>A7TMD8</accession>
<dbReference type="eggNOG" id="ENOG502S2V2">
    <property type="taxonomic scope" value="Eukaryota"/>
</dbReference>
<feature type="compositionally biased region" description="Polar residues" evidence="20">
    <location>
        <begin position="125"/>
        <end position="135"/>
    </location>
</feature>
<comment type="subunit">
    <text evidence="19">Component of the DASH complex consisting of ASK1, DAD1, DAD2, DAD3, DAD4, DAM1, DUO1, HSK3, SPC19 and SPC34, with a stoichiometry of one copy of each subunit per complex. Multiple DASH complexes oligomerize to form a ring that encircles spindle microtubules and organizes the rod-like NDC80 complexes of the outer kinetochore. DASH complex oligomerization strengthens microtubule attachments. On cytoplasmic microtubules, DASH complexes appear to form patches instead of rings.</text>
</comment>
<dbReference type="GO" id="GO:0044732">
    <property type="term" value="C:mitotic spindle pole body"/>
    <property type="evidence" value="ECO:0007669"/>
    <property type="project" value="TreeGrafter"/>
</dbReference>
<evidence type="ECO:0000256" key="17">
    <source>
        <dbReference type="ARBA" id="ARBA00029735"/>
    </source>
</evidence>
<dbReference type="InterPro" id="IPR013964">
    <property type="entry name" value="DASH_Ask1"/>
</dbReference>
<dbReference type="OrthoDB" id="5573898at2759"/>
<comment type="similarity">
    <text evidence="4">Belongs to the DASH complex ASK1 family.</text>
</comment>
<evidence type="ECO:0000256" key="6">
    <source>
        <dbReference type="ARBA" id="ARBA00022454"/>
    </source>
</evidence>
<evidence type="ECO:0000256" key="19">
    <source>
        <dbReference type="ARBA" id="ARBA00046633"/>
    </source>
</evidence>
<evidence type="ECO:0000256" key="16">
    <source>
        <dbReference type="ARBA" id="ARBA00023328"/>
    </source>
</evidence>
<evidence type="ECO:0000313" key="21">
    <source>
        <dbReference type="EMBL" id="EDO16532.1"/>
    </source>
</evidence>
<evidence type="ECO:0000256" key="15">
    <source>
        <dbReference type="ARBA" id="ARBA00023306"/>
    </source>
</evidence>
<dbReference type="FunCoup" id="A7TMD8">
    <property type="interactions" value="96"/>
</dbReference>
<keyword evidence="22" id="KW-1185">Reference proteome</keyword>
<evidence type="ECO:0000256" key="4">
    <source>
        <dbReference type="ARBA" id="ARBA00010731"/>
    </source>
</evidence>
<keyword evidence="7" id="KW-0963">Cytoplasm</keyword>
<keyword evidence="15" id="KW-0131">Cell cycle</keyword>
<dbReference type="GO" id="GO:0072686">
    <property type="term" value="C:mitotic spindle"/>
    <property type="evidence" value="ECO:0007669"/>
    <property type="project" value="InterPro"/>
</dbReference>
<dbReference type="GO" id="GO:0042729">
    <property type="term" value="C:DASH complex"/>
    <property type="evidence" value="ECO:0007669"/>
    <property type="project" value="EnsemblFungi"/>
</dbReference>
<gene>
    <name evidence="21" type="ORF">Kpol_1064p13</name>
</gene>
<dbReference type="GO" id="GO:0031116">
    <property type="term" value="P:positive regulation of microtubule polymerization"/>
    <property type="evidence" value="ECO:0007669"/>
    <property type="project" value="EnsemblFungi"/>
</dbReference>
<feature type="compositionally biased region" description="Polar residues" evidence="20">
    <location>
        <begin position="250"/>
        <end position="264"/>
    </location>
</feature>
<dbReference type="EMBL" id="DS480422">
    <property type="protein sequence ID" value="EDO16532.1"/>
    <property type="molecule type" value="Genomic_DNA"/>
</dbReference>
<evidence type="ECO:0000256" key="10">
    <source>
        <dbReference type="ARBA" id="ARBA00022776"/>
    </source>
</evidence>
<keyword evidence="9" id="KW-0493">Microtubule</keyword>
<feature type="compositionally biased region" description="Polar residues" evidence="20">
    <location>
        <begin position="73"/>
        <end position="84"/>
    </location>
</feature>
<dbReference type="RefSeq" id="XP_001644390.1">
    <property type="nucleotide sequence ID" value="XM_001644340.1"/>
</dbReference>
<feature type="compositionally biased region" description="Low complexity" evidence="20">
    <location>
        <begin position="99"/>
        <end position="110"/>
    </location>
</feature>
<proteinExistence type="inferred from homology"/>
<keyword evidence="13" id="KW-0206">Cytoskeleton</keyword>
<feature type="region of interest" description="Disordered" evidence="20">
    <location>
        <begin position="125"/>
        <end position="289"/>
    </location>
</feature>
<evidence type="ECO:0000256" key="18">
    <source>
        <dbReference type="ARBA" id="ARBA00029932"/>
    </source>
</evidence>
<feature type="compositionally biased region" description="Basic and acidic residues" evidence="20">
    <location>
        <begin position="265"/>
        <end position="278"/>
    </location>
</feature>
<protein>
    <recommendedName>
        <fullName evidence="5">DASH complex subunit ASK1</fullName>
    </recommendedName>
    <alternativeName>
        <fullName evidence="18">Associated with spindles and kinetochores protein 1</fullName>
    </alternativeName>
    <alternativeName>
        <fullName evidence="17">Outer kinetochore protein ASK1</fullName>
    </alternativeName>
</protein>
<dbReference type="HOGENOM" id="CLU_090087_0_0_1"/>
<feature type="compositionally biased region" description="Low complexity" evidence="20">
    <location>
        <begin position="216"/>
        <end position="227"/>
    </location>
</feature>
<feature type="compositionally biased region" description="Polar residues" evidence="20">
    <location>
        <begin position="159"/>
        <end position="173"/>
    </location>
</feature>
<keyword evidence="11" id="KW-0159">Chromosome partition</keyword>
<keyword evidence="6" id="KW-0158">Chromosome</keyword>
<evidence type="ECO:0000256" key="1">
    <source>
        <dbReference type="ARBA" id="ARBA00004123"/>
    </source>
</evidence>
<dbReference type="Proteomes" id="UP000000267">
    <property type="component" value="Unassembled WGS sequence"/>
</dbReference>
<dbReference type="PhylomeDB" id="A7TMD8"/>
<dbReference type="PANTHER" id="PTHR28200:SF1">
    <property type="entry name" value="DASH COMPLEX SUBUNIT ASK1"/>
    <property type="match status" value="1"/>
</dbReference>
<evidence type="ECO:0000313" key="22">
    <source>
        <dbReference type="Proteomes" id="UP000000267"/>
    </source>
</evidence>
<organism evidence="22">
    <name type="scientific">Vanderwaltozyma polyspora (strain ATCC 22028 / DSM 70294 / BCRC 21397 / CBS 2163 / NBRC 10782 / NRRL Y-8283 / UCD 57-17)</name>
    <name type="common">Kluyveromyces polysporus</name>
    <dbReference type="NCBI Taxonomy" id="436907"/>
    <lineage>
        <taxon>Eukaryota</taxon>
        <taxon>Fungi</taxon>
        <taxon>Dikarya</taxon>
        <taxon>Ascomycota</taxon>
        <taxon>Saccharomycotina</taxon>
        <taxon>Saccharomycetes</taxon>
        <taxon>Saccharomycetales</taxon>
        <taxon>Saccharomycetaceae</taxon>
        <taxon>Vanderwaltozyma</taxon>
    </lineage>
</organism>
<sequence>MSSDNADDTIEKLEQEITLYLQKIDSNLSYCFTKITQDIVPYVQEYGEVCDNIMDSSSWLLNMFQQSGNVDLNTFSNDRNNDSGNPGKLKKPTETLFPSNNNTGNINSNSSEVIMVPSMPKPAINSMSDGNNGMATNNNFTTQTSNNNNNNNIDNNNTGFTQDFHTADITSTGRVLKVPDSSDEDNRENDDGDESTIQRQRRKRKVSLLLQQEYASSSSVASPFLSSKNRREGYKSGMDTNGRDNDENNELINSSPMRTSSANDKVSDDPDESTKEVPKPGTVIHFTTS</sequence>
<dbReference type="AlphaFoldDB" id="A7TMD8"/>
<evidence type="ECO:0000256" key="8">
    <source>
        <dbReference type="ARBA" id="ARBA00022618"/>
    </source>
</evidence>
<evidence type="ECO:0000256" key="20">
    <source>
        <dbReference type="SAM" id="MobiDB-lite"/>
    </source>
</evidence>
<evidence type="ECO:0000256" key="3">
    <source>
        <dbReference type="ARBA" id="ARBA00004629"/>
    </source>
</evidence>
<evidence type="ECO:0000256" key="2">
    <source>
        <dbReference type="ARBA" id="ARBA00004186"/>
    </source>
</evidence>
<dbReference type="GO" id="GO:0051010">
    <property type="term" value="F:microtubule plus-end binding"/>
    <property type="evidence" value="ECO:0007669"/>
    <property type="project" value="EnsemblFungi"/>
</dbReference>
<evidence type="ECO:0000256" key="13">
    <source>
        <dbReference type="ARBA" id="ARBA00023212"/>
    </source>
</evidence>
<feature type="region of interest" description="Disordered" evidence="20">
    <location>
        <begin position="73"/>
        <end position="110"/>
    </location>
</feature>
<dbReference type="PANTHER" id="PTHR28200">
    <property type="entry name" value="DASH COMPLEX SUBUNIT ASK1"/>
    <property type="match status" value="1"/>
</dbReference>
<evidence type="ECO:0000256" key="14">
    <source>
        <dbReference type="ARBA" id="ARBA00023242"/>
    </source>
</evidence>
<evidence type="ECO:0000256" key="7">
    <source>
        <dbReference type="ARBA" id="ARBA00022490"/>
    </source>
</evidence>
<keyword evidence="10" id="KW-0498">Mitosis</keyword>
<dbReference type="KEGG" id="vpo:Kpol_1064p13"/>
<dbReference type="STRING" id="436907.A7TMD8"/>
<dbReference type="GO" id="GO:1990758">
    <property type="term" value="P:mitotic sister chromatid biorientation"/>
    <property type="evidence" value="ECO:0007669"/>
    <property type="project" value="EnsemblFungi"/>
</dbReference>
<keyword evidence="8" id="KW-0132">Cell division</keyword>
<evidence type="ECO:0000256" key="11">
    <source>
        <dbReference type="ARBA" id="ARBA00022829"/>
    </source>
</evidence>